<dbReference type="GO" id="GO:0016787">
    <property type="term" value="F:hydrolase activity"/>
    <property type="evidence" value="ECO:0007669"/>
    <property type="project" value="UniProtKB-UniRule"/>
</dbReference>
<name>A0A1H9TK10_9ACTN</name>
<dbReference type="Gene3D" id="3.40.1090.10">
    <property type="entry name" value="Cytosolic phospholipase A2 catalytic domain"/>
    <property type="match status" value="2"/>
</dbReference>
<dbReference type="PANTHER" id="PTHR14226:SF29">
    <property type="entry name" value="NEUROPATHY TARGET ESTERASE SWS"/>
    <property type="match status" value="1"/>
</dbReference>
<protein>
    <submittedName>
        <fullName evidence="6">Patatin-like phospholipase</fullName>
    </submittedName>
</protein>
<keyword evidence="1 4" id="KW-0378">Hydrolase</keyword>
<accession>A0A1H9TK10</accession>
<gene>
    <name evidence="6" type="ORF">SAMN05443377_1249</name>
</gene>
<evidence type="ECO:0000256" key="2">
    <source>
        <dbReference type="ARBA" id="ARBA00022963"/>
    </source>
</evidence>
<evidence type="ECO:0000313" key="7">
    <source>
        <dbReference type="Proteomes" id="UP000198815"/>
    </source>
</evidence>
<comment type="caution">
    <text evidence="4">Lacks conserved residue(s) required for the propagation of feature annotation.</text>
</comment>
<dbReference type="PANTHER" id="PTHR14226">
    <property type="entry name" value="NEUROPATHY TARGET ESTERASE/SWISS CHEESE D.MELANOGASTER"/>
    <property type="match status" value="1"/>
</dbReference>
<feature type="domain" description="PNPLA" evidence="5">
    <location>
        <begin position="29"/>
        <end position="337"/>
    </location>
</feature>
<reference evidence="6 7" key="1">
    <citation type="submission" date="2016-10" db="EMBL/GenBank/DDBJ databases">
        <authorList>
            <person name="de Groot N.N."/>
        </authorList>
    </citation>
    <scope>NUCLEOTIDE SEQUENCE [LARGE SCALE GENOMIC DNA]</scope>
    <source>
        <strain evidence="6 7">DSM 16859</strain>
    </source>
</reference>
<keyword evidence="7" id="KW-1185">Reference proteome</keyword>
<evidence type="ECO:0000313" key="6">
    <source>
        <dbReference type="EMBL" id="SER97334.1"/>
    </source>
</evidence>
<evidence type="ECO:0000256" key="4">
    <source>
        <dbReference type="PROSITE-ProRule" id="PRU01161"/>
    </source>
</evidence>
<organism evidence="6 7">
    <name type="scientific">Propionibacterium cyclohexanicum</name>
    <dbReference type="NCBI Taxonomy" id="64702"/>
    <lineage>
        <taxon>Bacteria</taxon>
        <taxon>Bacillati</taxon>
        <taxon>Actinomycetota</taxon>
        <taxon>Actinomycetes</taxon>
        <taxon>Propionibacteriales</taxon>
        <taxon>Propionibacteriaceae</taxon>
        <taxon>Propionibacterium</taxon>
    </lineage>
</organism>
<keyword evidence="3 4" id="KW-0443">Lipid metabolism</keyword>
<dbReference type="InterPro" id="IPR050301">
    <property type="entry name" value="NTE"/>
</dbReference>
<feature type="short sequence motif" description="DGA/G" evidence="4">
    <location>
        <begin position="324"/>
        <end position="326"/>
    </location>
</feature>
<dbReference type="STRING" id="64702.SAMN05443377_1249"/>
<keyword evidence="2 4" id="KW-0442">Lipid degradation</keyword>
<proteinExistence type="predicted"/>
<dbReference type="Pfam" id="PF01734">
    <property type="entry name" value="Patatin"/>
    <property type="match status" value="1"/>
</dbReference>
<evidence type="ECO:0000256" key="3">
    <source>
        <dbReference type="ARBA" id="ARBA00023098"/>
    </source>
</evidence>
<sequence>MSRPAWFGVLPFLTRGRAGNGDDKAVQGLVIAGGGARASFQIGALRYLYEREHIAPTVVTATSAGSILGALLCQSRDPAEQLRALKGIEELWLSMQTSGDMFAERPWFTRLKSHSAMLEAFRQAEAREEAASSSRLDEDDDNGRRVRLLGRWSWPGRANADQPAVEQPAPESAEPEEIVPQVATLALAMAEEPPTSPEWSPNLLYQLFTGLPHIGRVGSDLTAAVRGLERSRSLFKPGPILERLLSRDFFRSETVTQSGMIFRCAFVGLNSGELHYMRQDGQLVNRNDEPLGGKSFDISMGVLASCSIPGVFKPVEMNGEWYVDGGIRENVPVEEAVAHLGVTRPYVIVSGPEGLDPEPGVGAKDLVSILFRVSSIRGDESDRDEVAYARSTGAVVIEPELLVHNSMSIDPGLLTINRDYGWMRAAEAVREASPEAERIDREIIQARLEAWRLEKQVLDSRREPGNQDILSPIGAVKERLRQLVLRADPQLLPEGAQLWWQGFEAHPASPATS</sequence>
<dbReference type="InterPro" id="IPR002641">
    <property type="entry name" value="PNPLA_dom"/>
</dbReference>
<dbReference type="PROSITE" id="PS51635">
    <property type="entry name" value="PNPLA"/>
    <property type="match status" value="1"/>
</dbReference>
<dbReference type="InterPro" id="IPR016035">
    <property type="entry name" value="Acyl_Trfase/lysoPLipase"/>
</dbReference>
<dbReference type="OrthoDB" id="2339873at2"/>
<dbReference type="GO" id="GO:0016042">
    <property type="term" value="P:lipid catabolic process"/>
    <property type="evidence" value="ECO:0007669"/>
    <property type="project" value="UniProtKB-UniRule"/>
</dbReference>
<feature type="active site" description="Proton acceptor" evidence="4">
    <location>
        <position position="324"/>
    </location>
</feature>
<evidence type="ECO:0000256" key="1">
    <source>
        <dbReference type="ARBA" id="ARBA00022801"/>
    </source>
</evidence>
<feature type="active site" description="Nucleophile" evidence="4">
    <location>
        <position position="63"/>
    </location>
</feature>
<dbReference type="AlphaFoldDB" id="A0A1H9TK10"/>
<dbReference type="EMBL" id="FOGZ01000024">
    <property type="protein sequence ID" value="SER97334.1"/>
    <property type="molecule type" value="Genomic_DNA"/>
</dbReference>
<dbReference type="Proteomes" id="UP000198815">
    <property type="component" value="Unassembled WGS sequence"/>
</dbReference>
<dbReference type="RefSeq" id="WP_091970820.1">
    <property type="nucleotide sequence ID" value="NZ_FOGZ01000024.1"/>
</dbReference>
<dbReference type="SUPFAM" id="SSF52151">
    <property type="entry name" value="FabD/lysophospholipase-like"/>
    <property type="match status" value="1"/>
</dbReference>
<evidence type="ECO:0000259" key="5">
    <source>
        <dbReference type="PROSITE" id="PS51635"/>
    </source>
</evidence>